<evidence type="ECO:0000256" key="17">
    <source>
        <dbReference type="SAM" id="SignalP"/>
    </source>
</evidence>
<feature type="region of interest" description="Disordered" evidence="15">
    <location>
        <begin position="417"/>
        <end position="475"/>
    </location>
</feature>
<evidence type="ECO:0000256" key="5">
    <source>
        <dbReference type="ARBA" id="ARBA00022525"/>
    </source>
</evidence>
<keyword evidence="14" id="KW-0479">Metal-binding</keyword>
<feature type="compositionally biased region" description="Polar residues" evidence="15">
    <location>
        <begin position="423"/>
        <end position="435"/>
    </location>
</feature>
<evidence type="ECO:0000256" key="14">
    <source>
        <dbReference type="PROSITE-ProRule" id="PRU01356"/>
    </source>
</evidence>
<name>A0A084QNV5_STAC4</name>
<evidence type="ECO:0000256" key="16">
    <source>
        <dbReference type="SAM" id="Phobius"/>
    </source>
</evidence>
<organism evidence="19 20">
    <name type="scientific">Stachybotrys chlorohalonatus (strain IBT 40285)</name>
    <dbReference type="NCBI Taxonomy" id="1283841"/>
    <lineage>
        <taxon>Eukaryota</taxon>
        <taxon>Fungi</taxon>
        <taxon>Dikarya</taxon>
        <taxon>Ascomycota</taxon>
        <taxon>Pezizomycotina</taxon>
        <taxon>Sordariomycetes</taxon>
        <taxon>Hypocreomycetidae</taxon>
        <taxon>Hypocreales</taxon>
        <taxon>Stachybotryaceae</taxon>
        <taxon>Stachybotrys</taxon>
    </lineage>
</organism>
<dbReference type="InterPro" id="IPR052337">
    <property type="entry name" value="SAT4-like"/>
</dbReference>
<feature type="disulfide bond" evidence="14">
    <location>
        <begin position="32"/>
        <end position="72"/>
    </location>
</feature>
<accession>A0A084QNV5</accession>
<feature type="compositionally biased region" description="Basic and acidic residues" evidence="15">
    <location>
        <begin position="450"/>
        <end position="468"/>
    </location>
</feature>
<feature type="transmembrane region" description="Helical" evidence="16">
    <location>
        <begin position="183"/>
        <end position="203"/>
    </location>
</feature>
<comment type="similarity">
    <text evidence="13">Belongs to the SAT4 family.</text>
</comment>
<dbReference type="EMBL" id="KL660580">
    <property type="protein sequence ID" value="KFA65640.1"/>
    <property type="molecule type" value="Genomic_DNA"/>
</dbReference>
<keyword evidence="10 16" id="KW-0472">Membrane</keyword>
<evidence type="ECO:0000256" key="13">
    <source>
        <dbReference type="ARBA" id="ARBA00038359"/>
    </source>
</evidence>
<evidence type="ECO:0000313" key="19">
    <source>
        <dbReference type="EMBL" id="KFA65640.1"/>
    </source>
</evidence>
<dbReference type="PANTHER" id="PTHR33048:SF47">
    <property type="entry name" value="INTEGRAL MEMBRANE PROTEIN-RELATED"/>
    <property type="match status" value="1"/>
</dbReference>
<evidence type="ECO:0000259" key="18">
    <source>
        <dbReference type="PROSITE" id="PS52012"/>
    </source>
</evidence>
<keyword evidence="11 14" id="KW-1015">Disulfide bond</keyword>
<dbReference type="PANTHER" id="PTHR33048">
    <property type="entry name" value="PTH11-LIKE INTEGRAL MEMBRANE PROTEIN (AFU_ORTHOLOGUE AFUA_5G11245)"/>
    <property type="match status" value="1"/>
</dbReference>
<evidence type="ECO:0000256" key="8">
    <source>
        <dbReference type="ARBA" id="ARBA00022729"/>
    </source>
</evidence>
<proteinExistence type="inferred from homology"/>
<dbReference type="SMART" id="SM00747">
    <property type="entry name" value="CFEM"/>
    <property type="match status" value="1"/>
</dbReference>
<dbReference type="OMA" id="QWSINIT"/>
<dbReference type="InParanoid" id="A0A084QNV5"/>
<dbReference type="PROSITE" id="PS52012">
    <property type="entry name" value="CFEM"/>
    <property type="match status" value="1"/>
</dbReference>
<evidence type="ECO:0000256" key="12">
    <source>
        <dbReference type="ARBA" id="ARBA00023288"/>
    </source>
</evidence>
<keyword evidence="14" id="KW-0408">Iron</keyword>
<feature type="disulfide bond" evidence="14">
    <location>
        <begin position="46"/>
        <end position="53"/>
    </location>
</feature>
<evidence type="ECO:0000256" key="3">
    <source>
        <dbReference type="ARBA" id="ARBA00004613"/>
    </source>
</evidence>
<feature type="binding site" description="axial binding residue" evidence="14">
    <location>
        <position position="50"/>
    </location>
    <ligand>
        <name>heme</name>
        <dbReference type="ChEBI" id="CHEBI:30413"/>
    </ligand>
    <ligandPart>
        <name>Fe</name>
        <dbReference type="ChEBI" id="CHEBI:18248"/>
    </ligandPart>
</feature>
<feature type="transmembrane region" description="Helical" evidence="16">
    <location>
        <begin position="293"/>
        <end position="313"/>
    </location>
</feature>
<reference evidence="19 20" key="1">
    <citation type="journal article" date="2014" name="BMC Genomics">
        <title>Comparative genome sequencing reveals chemotype-specific gene clusters in the toxigenic black mold Stachybotrys.</title>
        <authorList>
            <person name="Semeiks J."/>
            <person name="Borek D."/>
            <person name="Otwinowski Z."/>
            <person name="Grishin N.V."/>
        </authorList>
    </citation>
    <scope>NUCLEOTIDE SEQUENCE [LARGE SCALE GENOMIC DNA]</scope>
    <source>
        <strain evidence="19 20">IBT 40285</strain>
    </source>
</reference>
<evidence type="ECO:0000256" key="10">
    <source>
        <dbReference type="ARBA" id="ARBA00023136"/>
    </source>
</evidence>
<comment type="caution">
    <text evidence="14">Lacks conserved residue(s) required for the propagation of feature annotation.</text>
</comment>
<feature type="domain" description="CFEM" evidence="18">
    <location>
        <begin position="1"/>
        <end position="117"/>
    </location>
</feature>
<evidence type="ECO:0000256" key="15">
    <source>
        <dbReference type="SAM" id="MobiDB-lite"/>
    </source>
</evidence>
<dbReference type="GO" id="GO:0046872">
    <property type="term" value="F:metal ion binding"/>
    <property type="evidence" value="ECO:0007669"/>
    <property type="project" value="UniProtKB-UniRule"/>
</dbReference>
<dbReference type="InterPro" id="IPR008427">
    <property type="entry name" value="Extracellular_membr_CFEM_dom"/>
</dbReference>
<dbReference type="HOGENOM" id="CLU_028200_6_3_1"/>
<keyword evidence="7 16" id="KW-0812">Transmembrane</keyword>
<keyword evidence="8 17" id="KW-0732">Signal</keyword>
<evidence type="ECO:0000256" key="1">
    <source>
        <dbReference type="ARBA" id="ARBA00004141"/>
    </source>
</evidence>
<feature type="disulfide bond" evidence="14">
    <location>
        <begin position="36"/>
        <end position="67"/>
    </location>
</feature>
<keyword evidence="6" id="KW-0325">Glycoprotein</keyword>
<keyword evidence="5" id="KW-0964">Secreted</keyword>
<evidence type="ECO:0000256" key="11">
    <source>
        <dbReference type="ARBA" id="ARBA00023157"/>
    </source>
</evidence>
<dbReference type="Pfam" id="PF05730">
    <property type="entry name" value="CFEM"/>
    <property type="match status" value="1"/>
</dbReference>
<dbReference type="AlphaFoldDB" id="A0A084QNV5"/>
<keyword evidence="9 16" id="KW-1133">Transmembrane helix</keyword>
<dbReference type="GO" id="GO:0005576">
    <property type="term" value="C:extracellular region"/>
    <property type="evidence" value="ECO:0007669"/>
    <property type="project" value="UniProtKB-SubCell"/>
</dbReference>
<dbReference type="Pfam" id="PF20684">
    <property type="entry name" value="Fung_rhodopsin"/>
    <property type="match status" value="1"/>
</dbReference>
<keyword evidence="12" id="KW-0449">Lipoprotein</keyword>
<keyword evidence="6" id="KW-0336">GPI-anchor</keyword>
<feature type="region of interest" description="Disordered" evidence="15">
    <location>
        <begin position="371"/>
        <end position="401"/>
    </location>
</feature>
<feature type="transmembrane region" description="Helical" evidence="16">
    <location>
        <begin position="101"/>
        <end position="121"/>
    </location>
</feature>
<keyword evidence="14" id="KW-0349">Heme</keyword>
<dbReference type="GO" id="GO:0098552">
    <property type="term" value="C:side of membrane"/>
    <property type="evidence" value="ECO:0007669"/>
    <property type="project" value="UniProtKB-KW"/>
</dbReference>
<sequence>MRVLAYVSVATALVAGVRTLDLMDAVAQAPSCAVSCFTQMLSNTSCGMLDAECLCNDDNFHERSSDCVAERCSVPEVMALETARLEAAGCNRPKRSRRHELYLPLIVEVPAAFMPWVRMYARWVTLHHFALDDYLMMFCAIVYTAFAVICKISGNLGFGYDTWFIDPQDLTEALRWIYIEECFYFVCLTLTKVSVICFYLRIFPQKAFRILSLAVIAFVVLSNVIFLVIQLKQCTPLNMIWEGWQDKNRAQYCVNIQVLAITSASFGIAQDLIILLMPLPLLYHLKVERRVKFGITLMFSLGIFVLVTSIMRLTFMTQFGKTHNPSWDYVDPVIWTGLEVAVSIVVACLPATRVLVSRNMPLCIKNMFGSSSDGQEDNKDHAIATIGGSGGKGKKNRRQASTAGLSTLNKTLVNESEIELGIQSPNNDGEQMSTETWKDSPDPSVHSPRAAKEKRYGIQVIPKRDRPNRGSFTTI</sequence>
<feature type="transmembrane region" description="Helical" evidence="16">
    <location>
        <begin position="333"/>
        <end position="356"/>
    </location>
</feature>
<evidence type="ECO:0000256" key="6">
    <source>
        <dbReference type="ARBA" id="ARBA00022622"/>
    </source>
</evidence>
<gene>
    <name evidence="19" type="ORF">S40285_05354</name>
</gene>
<feature type="signal peptide" evidence="17">
    <location>
        <begin position="1"/>
        <end position="19"/>
    </location>
</feature>
<keyword evidence="20" id="KW-1185">Reference proteome</keyword>
<evidence type="ECO:0000256" key="9">
    <source>
        <dbReference type="ARBA" id="ARBA00022989"/>
    </source>
</evidence>
<comment type="similarity">
    <text evidence="4">Belongs to the RBT5 family.</text>
</comment>
<comment type="subcellular location">
    <subcellularLocation>
        <location evidence="2">Membrane</location>
        <topology evidence="2">Lipid-anchor</topology>
        <topology evidence="2">GPI-anchor</topology>
    </subcellularLocation>
    <subcellularLocation>
        <location evidence="1">Membrane</location>
        <topology evidence="1">Multi-pass membrane protein</topology>
    </subcellularLocation>
    <subcellularLocation>
        <location evidence="3">Secreted</location>
    </subcellularLocation>
</comment>
<evidence type="ECO:0000313" key="20">
    <source>
        <dbReference type="Proteomes" id="UP000028524"/>
    </source>
</evidence>
<dbReference type="Proteomes" id="UP000028524">
    <property type="component" value="Unassembled WGS sequence"/>
</dbReference>
<feature type="transmembrane region" description="Helical" evidence="16">
    <location>
        <begin position="210"/>
        <end position="229"/>
    </location>
</feature>
<evidence type="ECO:0000256" key="7">
    <source>
        <dbReference type="ARBA" id="ARBA00022692"/>
    </source>
</evidence>
<evidence type="ECO:0000256" key="2">
    <source>
        <dbReference type="ARBA" id="ARBA00004589"/>
    </source>
</evidence>
<protein>
    <recommendedName>
        <fullName evidence="18">CFEM domain-containing protein</fullName>
    </recommendedName>
</protein>
<dbReference type="OrthoDB" id="2496787at2759"/>
<feature type="transmembrane region" description="Helical" evidence="16">
    <location>
        <begin position="133"/>
        <end position="154"/>
    </location>
</feature>
<feature type="chain" id="PRO_5001779641" description="CFEM domain-containing protein" evidence="17">
    <location>
        <begin position="20"/>
        <end position="475"/>
    </location>
</feature>
<dbReference type="InterPro" id="IPR049326">
    <property type="entry name" value="Rhodopsin_dom_fungi"/>
</dbReference>
<evidence type="ECO:0000256" key="4">
    <source>
        <dbReference type="ARBA" id="ARBA00010031"/>
    </source>
</evidence>